<feature type="transmembrane region" description="Helical" evidence="1">
    <location>
        <begin position="12"/>
        <end position="32"/>
    </location>
</feature>
<keyword evidence="1" id="KW-1133">Transmembrane helix</keyword>
<organism evidence="3 4">
    <name type="scientific">Fictibacillus iocasae</name>
    <dbReference type="NCBI Taxonomy" id="2715437"/>
    <lineage>
        <taxon>Bacteria</taxon>
        <taxon>Bacillati</taxon>
        <taxon>Bacillota</taxon>
        <taxon>Bacilli</taxon>
        <taxon>Bacillales</taxon>
        <taxon>Fictibacillaceae</taxon>
        <taxon>Fictibacillus</taxon>
    </lineage>
</organism>
<protein>
    <submittedName>
        <fullName evidence="3">DUF5658 family protein</fullName>
    </submittedName>
</protein>
<sequence>MEKVLVVQRHFAVCVLLAVFNGADAILTHMQLQNGASELNPIMRVLYEQDPFLFLGVKFAFSLLIVLIGTVKIRQSIQYLLMFTLITYTLVILYHILLLFIT</sequence>
<comment type="caution">
    <text evidence="3">The sequence shown here is derived from an EMBL/GenBank/DDBJ whole genome shotgun (WGS) entry which is preliminary data.</text>
</comment>
<dbReference type="EMBL" id="JBHTCP010000049">
    <property type="protein sequence ID" value="MFC7373016.1"/>
    <property type="molecule type" value="Genomic_DNA"/>
</dbReference>
<feature type="transmembrane region" description="Helical" evidence="1">
    <location>
        <begin position="80"/>
        <end position="101"/>
    </location>
</feature>
<evidence type="ECO:0000256" key="1">
    <source>
        <dbReference type="SAM" id="Phobius"/>
    </source>
</evidence>
<evidence type="ECO:0000313" key="4">
    <source>
        <dbReference type="Proteomes" id="UP001596549"/>
    </source>
</evidence>
<reference evidence="4" key="1">
    <citation type="journal article" date="2019" name="Int. J. Syst. Evol. Microbiol.">
        <title>The Global Catalogue of Microorganisms (GCM) 10K type strain sequencing project: providing services to taxonomists for standard genome sequencing and annotation.</title>
        <authorList>
            <consortium name="The Broad Institute Genomics Platform"/>
            <consortium name="The Broad Institute Genome Sequencing Center for Infectious Disease"/>
            <person name="Wu L."/>
            <person name="Ma J."/>
        </authorList>
    </citation>
    <scope>NUCLEOTIDE SEQUENCE [LARGE SCALE GENOMIC DNA]</scope>
    <source>
        <strain evidence="4">NBRC 106396</strain>
    </source>
</reference>
<accession>A0ABW2NTY7</accession>
<keyword evidence="1" id="KW-0812">Transmembrane</keyword>
<dbReference type="InterPro" id="IPR043717">
    <property type="entry name" value="DUF5658"/>
</dbReference>
<feature type="transmembrane region" description="Helical" evidence="1">
    <location>
        <begin position="52"/>
        <end position="73"/>
    </location>
</feature>
<evidence type="ECO:0000313" key="3">
    <source>
        <dbReference type="EMBL" id="MFC7373016.1"/>
    </source>
</evidence>
<gene>
    <name evidence="3" type="ORF">ACFQPF_15355</name>
</gene>
<name>A0ABW2NTY7_9BACL</name>
<dbReference type="Pfam" id="PF18902">
    <property type="entry name" value="DUF5658"/>
    <property type="match status" value="1"/>
</dbReference>
<keyword evidence="4" id="KW-1185">Reference proteome</keyword>
<keyword evidence="1" id="KW-0472">Membrane</keyword>
<dbReference type="RefSeq" id="WP_379750582.1">
    <property type="nucleotide sequence ID" value="NZ_JBHTCP010000049.1"/>
</dbReference>
<dbReference type="Proteomes" id="UP001596549">
    <property type="component" value="Unassembled WGS sequence"/>
</dbReference>
<evidence type="ECO:0000259" key="2">
    <source>
        <dbReference type="Pfam" id="PF18902"/>
    </source>
</evidence>
<proteinExistence type="predicted"/>
<feature type="domain" description="DUF5658" evidence="2">
    <location>
        <begin position="15"/>
        <end position="100"/>
    </location>
</feature>